<dbReference type="InParanoid" id="A0A1E7FWJ3"/>
<dbReference type="Proteomes" id="UP000095751">
    <property type="component" value="Unassembled WGS sequence"/>
</dbReference>
<dbReference type="AlphaFoldDB" id="A0A1E7FWJ3"/>
<organism evidence="3 4">
    <name type="scientific">Fragilariopsis cylindrus CCMP1102</name>
    <dbReference type="NCBI Taxonomy" id="635003"/>
    <lineage>
        <taxon>Eukaryota</taxon>
        <taxon>Sar</taxon>
        <taxon>Stramenopiles</taxon>
        <taxon>Ochrophyta</taxon>
        <taxon>Bacillariophyta</taxon>
        <taxon>Bacillariophyceae</taxon>
        <taxon>Bacillariophycidae</taxon>
        <taxon>Bacillariales</taxon>
        <taxon>Bacillariaceae</taxon>
        <taxon>Fragilariopsis</taxon>
    </lineage>
</organism>
<proteinExistence type="predicted"/>
<feature type="region of interest" description="Disordered" evidence="1">
    <location>
        <begin position="542"/>
        <end position="566"/>
    </location>
</feature>
<feature type="domain" description="Methyltransferase" evidence="2">
    <location>
        <begin position="259"/>
        <end position="421"/>
    </location>
</feature>
<dbReference type="EMBL" id="KV784353">
    <property type="protein sequence ID" value="OEU22494.1"/>
    <property type="molecule type" value="Genomic_DNA"/>
</dbReference>
<evidence type="ECO:0000256" key="1">
    <source>
        <dbReference type="SAM" id="MobiDB-lite"/>
    </source>
</evidence>
<dbReference type="PANTHER" id="PTHR13369">
    <property type="match status" value="1"/>
</dbReference>
<dbReference type="KEGG" id="fcy:FRACYDRAFT_223474"/>
<dbReference type="SUPFAM" id="SSF53335">
    <property type="entry name" value="S-adenosyl-L-methionine-dependent methyltransferases"/>
    <property type="match status" value="1"/>
</dbReference>
<name>A0A1E7FWJ3_9STRA</name>
<keyword evidence="4" id="KW-1185">Reference proteome</keyword>
<dbReference type="Gene3D" id="3.40.50.150">
    <property type="entry name" value="Vaccinia Virus protein VP39"/>
    <property type="match status" value="1"/>
</dbReference>
<dbReference type="GO" id="GO:0005737">
    <property type="term" value="C:cytoplasm"/>
    <property type="evidence" value="ECO:0007669"/>
    <property type="project" value="TreeGrafter"/>
</dbReference>
<dbReference type="Pfam" id="PF13679">
    <property type="entry name" value="Methyltransf_32"/>
    <property type="match status" value="1"/>
</dbReference>
<evidence type="ECO:0000313" key="3">
    <source>
        <dbReference type="EMBL" id="OEU22494.1"/>
    </source>
</evidence>
<dbReference type="InterPro" id="IPR025714">
    <property type="entry name" value="Methyltranfer_dom"/>
</dbReference>
<feature type="compositionally biased region" description="Acidic residues" evidence="1">
    <location>
        <begin position="368"/>
        <end position="378"/>
    </location>
</feature>
<dbReference type="InterPro" id="IPR029063">
    <property type="entry name" value="SAM-dependent_MTases_sf"/>
</dbReference>
<accession>A0A1E7FWJ3</accession>
<feature type="compositionally biased region" description="Basic residues" evidence="1">
    <location>
        <begin position="543"/>
        <end position="558"/>
    </location>
</feature>
<evidence type="ECO:0000259" key="2">
    <source>
        <dbReference type="Pfam" id="PF13679"/>
    </source>
</evidence>
<protein>
    <recommendedName>
        <fullName evidence="2">Methyltransferase domain-containing protein</fullName>
    </recommendedName>
</protein>
<feature type="region of interest" description="Disordered" evidence="1">
    <location>
        <begin position="355"/>
        <end position="378"/>
    </location>
</feature>
<dbReference type="OrthoDB" id="547169at2759"/>
<reference evidence="3 4" key="1">
    <citation type="submission" date="2016-09" db="EMBL/GenBank/DDBJ databases">
        <title>Extensive genetic diversity and differential bi-allelic expression allows diatom success in the polar Southern Ocean.</title>
        <authorList>
            <consortium name="DOE Joint Genome Institute"/>
            <person name="Mock T."/>
            <person name="Otillar R.P."/>
            <person name="Strauss J."/>
            <person name="Dupont C."/>
            <person name="Frickenhaus S."/>
            <person name="Maumus F."/>
            <person name="Mcmullan M."/>
            <person name="Sanges R."/>
            <person name="Schmutz J."/>
            <person name="Toseland A."/>
            <person name="Valas R."/>
            <person name="Veluchamy A."/>
            <person name="Ward B.J."/>
            <person name="Allen A."/>
            <person name="Barry K."/>
            <person name="Falciatore A."/>
            <person name="Ferrante M."/>
            <person name="Fortunato A.E."/>
            <person name="Gloeckner G."/>
            <person name="Gruber A."/>
            <person name="Hipkin R."/>
            <person name="Janech M."/>
            <person name="Kroth P."/>
            <person name="Leese F."/>
            <person name="Lindquist E."/>
            <person name="Lyon B.R."/>
            <person name="Martin J."/>
            <person name="Mayer C."/>
            <person name="Parker M."/>
            <person name="Quesneville H."/>
            <person name="Raymond J."/>
            <person name="Uhlig C."/>
            <person name="Valentin K.U."/>
            <person name="Worden A.Z."/>
            <person name="Armbrust E.V."/>
            <person name="Bowler C."/>
            <person name="Green B."/>
            <person name="Moulton V."/>
            <person name="Van Oosterhout C."/>
            <person name="Grigoriev I."/>
        </authorList>
    </citation>
    <scope>NUCLEOTIDE SEQUENCE [LARGE SCALE GENOMIC DNA]</scope>
    <source>
        <strain evidence="3 4">CCMP1102</strain>
    </source>
</reference>
<evidence type="ECO:0000313" key="4">
    <source>
        <dbReference type="Proteomes" id="UP000095751"/>
    </source>
</evidence>
<dbReference type="PANTHER" id="PTHR13369:SF3">
    <property type="entry name" value="METHYLTRANSFERASE DOMAIN-CONTAINING PROTEIN"/>
    <property type="match status" value="1"/>
</dbReference>
<gene>
    <name evidence="3" type="ORF">FRACYDRAFT_223474</name>
</gene>
<sequence length="566" mass="63175">MLRLEFLAVHAIIVYLYYDYCVVAFLPGNSCGSGRDPNSKSKSELVQTFISSVEESIQKSNFVSLVLRGVKKKKKKSNIDDDLLRGSIRQVSGRIIRAASSSKSRNKKTNRQNNLDDTSNIDDDSILLFQITLKYHGATDICKNVPIEDVAKTIYDLILDPALASEWGIINLKAQPIQGAQLTTTDTIFDLRLDTKSPSLREKKAIADDDATSIQASTSTIPQSHDRIKMVPLSNQAAFFKALGVTNENGKPKPKMQGKLRQCQKFVEIVGKIVDELQGEEQKNHHTINLVDMGCGRAYLTFSLHHYLNERYESITATGIDVRPKLINEINGIAKGLGGNFDTLNFEEGTIENLVTQASTTTTKRQEEENDDDDDDDDPSLSILVALHACDTATDDALYSGIAQKADVIVVAPCCHKQVRPQLNAHFSSTRQTHPLSSILKHGVYRDRISEQVTDSLRALLLEYAGYQVKVFEFIGGEHTSKNVMITAIRNRSVNRDKKPDTEAIWQEIRSLASLHGISQHKLAQWMHLNLVDEEPFTEPKISIKKGKNASKLSKRRMPPSTRIES</sequence>